<dbReference type="AlphaFoldDB" id="A0A5N5NNU4"/>
<sequence>MFTDLVWGDREGTREDGGEGDDDHGDESGDREAEIYGEEGEEDEEHRHTVCEDDENTEREEEKAEIRRNIGDPTVCMLPVGRVGERVDPTAWTRPGGRREMTGGEMDGNPTVRIQSDRESDQLTYGVHPTAQIMPDGESDQLKCGVHPTAQNMANEESELLTSGDNPTADMQSDGESGLLTSGRRERGPPVWMQDYVTGEDLSEYDLDLVR</sequence>
<organism evidence="2 3">
    <name type="scientific">Salix brachista</name>
    <dbReference type="NCBI Taxonomy" id="2182728"/>
    <lineage>
        <taxon>Eukaryota</taxon>
        <taxon>Viridiplantae</taxon>
        <taxon>Streptophyta</taxon>
        <taxon>Embryophyta</taxon>
        <taxon>Tracheophyta</taxon>
        <taxon>Spermatophyta</taxon>
        <taxon>Magnoliopsida</taxon>
        <taxon>eudicotyledons</taxon>
        <taxon>Gunneridae</taxon>
        <taxon>Pentapetalae</taxon>
        <taxon>rosids</taxon>
        <taxon>fabids</taxon>
        <taxon>Malpighiales</taxon>
        <taxon>Salicaceae</taxon>
        <taxon>Saliceae</taxon>
        <taxon>Salix</taxon>
    </lineage>
</organism>
<gene>
    <name evidence="2" type="ORF">DKX38_003063</name>
</gene>
<evidence type="ECO:0000313" key="2">
    <source>
        <dbReference type="EMBL" id="KAB5569270.1"/>
    </source>
</evidence>
<protein>
    <submittedName>
        <fullName evidence="2">Uncharacterized protein</fullName>
    </submittedName>
</protein>
<accession>A0A5N5NNU4</accession>
<feature type="region of interest" description="Disordered" evidence="1">
    <location>
        <begin position="150"/>
        <end position="211"/>
    </location>
</feature>
<feature type="compositionally biased region" description="Basic and acidic residues" evidence="1">
    <location>
        <begin position="7"/>
        <end position="17"/>
    </location>
</feature>
<feature type="compositionally biased region" description="Acidic residues" evidence="1">
    <location>
        <begin position="35"/>
        <end position="44"/>
    </location>
</feature>
<evidence type="ECO:0000256" key="1">
    <source>
        <dbReference type="SAM" id="MobiDB-lite"/>
    </source>
</evidence>
<feature type="compositionally biased region" description="Acidic residues" evidence="1">
    <location>
        <begin position="201"/>
        <end position="211"/>
    </location>
</feature>
<feature type="region of interest" description="Disordered" evidence="1">
    <location>
        <begin position="87"/>
        <end position="112"/>
    </location>
</feature>
<keyword evidence="3" id="KW-1185">Reference proteome</keyword>
<feature type="compositionally biased region" description="Polar residues" evidence="1">
    <location>
        <begin position="150"/>
        <end position="175"/>
    </location>
</feature>
<comment type="caution">
    <text evidence="2">The sequence shown here is derived from an EMBL/GenBank/DDBJ whole genome shotgun (WGS) entry which is preliminary data.</text>
</comment>
<dbReference type="EMBL" id="VDCV01000002">
    <property type="protein sequence ID" value="KAB5569270.1"/>
    <property type="molecule type" value="Genomic_DNA"/>
</dbReference>
<name>A0A5N5NNU4_9ROSI</name>
<evidence type="ECO:0000313" key="3">
    <source>
        <dbReference type="Proteomes" id="UP000326939"/>
    </source>
</evidence>
<proteinExistence type="predicted"/>
<dbReference type="Proteomes" id="UP000326939">
    <property type="component" value="Chromosome 2"/>
</dbReference>
<feature type="region of interest" description="Disordered" evidence="1">
    <location>
        <begin position="1"/>
        <end position="61"/>
    </location>
</feature>
<reference evidence="3" key="1">
    <citation type="journal article" date="2019" name="Gigascience">
        <title>De novo genome assembly of the endangered Acer yangbiense, a plant species with extremely small populations endemic to Yunnan Province, China.</title>
        <authorList>
            <person name="Yang J."/>
            <person name="Wariss H.M."/>
            <person name="Tao L."/>
            <person name="Zhang R."/>
            <person name="Yun Q."/>
            <person name="Hollingsworth P."/>
            <person name="Dao Z."/>
            <person name="Luo G."/>
            <person name="Guo H."/>
            <person name="Ma Y."/>
            <person name="Sun W."/>
        </authorList>
    </citation>
    <scope>NUCLEOTIDE SEQUENCE [LARGE SCALE GENOMIC DNA]</scope>
    <source>
        <strain evidence="3">cv. br00</strain>
    </source>
</reference>